<evidence type="ECO:0000256" key="1">
    <source>
        <dbReference type="ARBA" id="ARBA00022705"/>
    </source>
</evidence>
<reference evidence="4 5" key="1">
    <citation type="submission" date="2017-03" db="EMBL/GenBank/DDBJ databases">
        <title>Paenibacillus larvae genome sequencing.</title>
        <authorList>
            <person name="Dingman D.W."/>
        </authorList>
    </citation>
    <scope>NUCLEOTIDE SEQUENCE [LARGE SCALE GENOMIC DNA]</scope>
    <source>
        <strain evidence="4 5">SAG 10367</strain>
    </source>
</reference>
<dbReference type="Gene3D" id="1.10.287.110">
    <property type="entry name" value="DnaJ domain"/>
    <property type="match status" value="1"/>
</dbReference>
<dbReference type="CDD" id="cd06257">
    <property type="entry name" value="DnaJ"/>
    <property type="match status" value="1"/>
</dbReference>
<dbReference type="EMBL" id="CP020557">
    <property type="protein sequence ID" value="ARF69385.1"/>
    <property type="molecule type" value="Genomic_DNA"/>
</dbReference>
<organism evidence="4 5">
    <name type="scientific">Paenibacillus larvae subsp. pulvifaciens</name>
    <dbReference type="NCBI Taxonomy" id="1477"/>
    <lineage>
        <taxon>Bacteria</taxon>
        <taxon>Bacillati</taxon>
        <taxon>Bacillota</taxon>
        <taxon>Bacilli</taxon>
        <taxon>Bacillales</taxon>
        <taxon>Paenibacillaceae</taxon>
        <taxon>Paenibacillus</taxon>
    </lineage>
</organism>
<dbReference type="SUPFAM" id="SSF46565">
    <property type="entry name" value="Chaperone J-domain"/>
    <property type="match status" value="1"/>
</dbReference>
<dbReference type="RefSeq" id="WP_083041060.1">
    <property type="nucleotide sequence ID" value="NZ_CP020557.1"/>
</dbReference>
<accession>A0A1V0UVZ3</accession>
<keyword evidence="2" id="KW-0346">Stress response</keyword>
<dbReference type="InterPro" id="IPR036869">
    <property type="entry name" value="J_dom_sf"/>
</dbReference>
<gene>
    <name evidence="4" type="ORF">B7C51_18540</name>
</gene>
<evidence type="ECO:0000313" key="5">
    <source>
        <dbReference type="Proteomes" id="UP000192727"/>
    </source>
</evidence>
<dbReference type="Proteomes" id="UP000192727">
    <property type="component" value="Chromosome"/>
</dbReference>
<proteinExistence type="predicted"/>
<feature type="domain" description="J" evidence="3">
    <location>
        <begin position="191"/>
        <end position="249"/>
    </location>
</feature>
<dbReference type="GO" id="GO:0006260">
    <property type="term" value="P:DNA replication"/>
    <property type="evidence" value="ECO:0007669"/>
    <property type="project" value="UniProtKB-KW"/>
</dbReference>
<name>A0A1V0UVZ3_9BACL</name>
<dbReference type="PROSITE" id="PS50076">
    <property type="entry name" value="DNAJ_2"/>
    <property type="match status" value="1"/>
</dbReference>
<sequence>MRKETPPGGKPRTVVVTDDRLIDIVEALTNLIDPWKLKIKQGTLKLQDAVRIGSKLSHRQQHWMKEFIEEVVIPEKYMGKIVHAFSLEMPEWSIHLLLRIYTLAEKTRAAIVMFNDLMDEFEKNFQQFEYDFWEGLLPKGEEELEQVLHDLEASFQELYNQAVDSKRTKYNRTYGDSSSSAKNQVPEEGIPFTVLIGLGQEASPEDIQRQCRRLLKKLHPDQGGSAYLFDWIKKAYDAYKKDFKSSIRD</sequence>
<evidence type="ECO:0000313" key="4">
    <source>
        <dbReference type="EMBL" id="ARF69385.1"/>
    </source>
</evidence>
<protein>
    <recommendedName>
        <fullName evidence="3">J domain-containing protein</fullName>
    </recommendedName>
</protein>
<dbReference type="AlphaFoldDB" id="A0A1V0UVZ3"/>
<dbReference type="InterPro" id="IPR001623">
    <property type="entry name" value="DnaJ_domain"/>
</dbReference>
<evidence type="ECO:0000256" key="2">
    <source>
        <dbReference type="ARBA" id="ARBA00023016"/>
    </source>
</evidence>
<evidence type="ECO:0000259" key="3">
    <source>
        <dbReference type="PROSITE" id="PS50076"/>
    </source>
</evidence>
<keyword evidence="1" id="KW-0235">DNA replication</keyword>